<gene>
    <name evidence="2" type="ORF">DW812_15115</name>
</gene>
<dbReference type="SUPFAM" id="SSF47413">
    <property type="entry name" value="lambda repressor-like DNA-binding domains"/>
    <property type="match status" value="1"/>
</dbReference>
<organism evidence="2 3">
    <name type="scientific">Mediterraneibacter gnavus</name>
    <name type="common">Ruminococcus gnavus</name>
    <dbReference type="NCBI Taxonomy" id="33038"/>
    <lineage>
        <taxon>Bacteria</taxon>
        <taxon>Bacillati</taxon>
        <taxon>Bacillota</taxon>
        <taxon>Clostridia</taxon>
        <taxon>Lachnospirales</taxon>
        <taxon>Lachnospiraceae</taxon>
        <taxon>Mediterraneibacter</taxon>
    </lineage>
</organism>
<evidence type="ECO:0000313" key="3">
    <source>
        <dbReference type="Proteomes" id="UP000284472"/>
    </source>
</evidence>
<evidence type="ECO:0000259" key="1">
    <source>
        <dbReference type="PROSITE" id="PS50943"/>
    </source>
</evidence>
<dbReference type="InterPro" id="IPR001387">
    <property type="entry name" value="Cro/C1-type_HTH"/>
</dbReference>
<dbReference type="RefSeq" id="WP_012744498.1">
    <property type="nucleotide sequence ID" value="NZ_QSIR01000030.1"/>
</dbReference>
<dbReference type="AlphaFoldDB" id="A0A414D3D7"/>
<dbReference type="InterPro" id="IPR010982">
    <property type="entry name" value="Lambda_DNA-bd_dom_sf"/>
</dbReference>
<dbReference type="GeneID" id="41356771"/>
<dbReference type="CDD" id="cd00093">
    <property type="entry name" value="HTH_XRE"/>
    <property type="match status" value="1"/>
</dbReference>
<feature type="domain" description="HTH cro/C1-type" evidence="1">
    <location>
        <begin position="84"/>
        <end position="132"/>
    </location>
</feature>
<dbReference type="Pfam" id="PF01381">
    <property type="entry name" value="HTH_3"/>
    <property type="match status" value="1"/>
</dbReference>
<name>A0A414D3D7_MEDGN</name>
<reference evidence="2 3" key="1">
    <citation type="submission" date="2018-08" db="EMBL/GenBank/DDBJ databases">
        <title>A genome reference for cultivated species of the human gut microbiota.</title>
        <authorList>
            <person name="Zou Y."/>
            <person name="Xue W."/>
            <person name="Luo G."/>
        </authorList>
    </citation>
    <scope>NUCLEOTIDE SEQUENCE [LARGE SCALE GENOMIC DNA]</scope>
    <source>
        <strain evidence="2 3">AM32-6</strain>
    </source>
</reference>
<dbReference type="Gene3D" id="1.10.260.40">
    <property type="entry name" value="lambda repressor-like DNA-binding domains"/>
    <property type="match status" value="1"/>
</dbReference>
<comment type="caution">
    <text evidence="2">The sequence shown here is derived from an EMBL/GenBank/DDBJ whole genome shotgun (WGS) entry which is preliminary data.</text>
</comment>
<sequence length="143" mass="16359">MGYFPLPELKGKPNRIFVDGKTLNQIAKESGIRLDTVQHRYSRGIRDYEGLTKPSHIRVEHEKTQRKTYSIMSAGERVMERIWELDIPLQTISDKTGISRSTIYAFLYNGTDLSSMRLAKICSLLGLSMDYVMGLKEKPDGKM</sequence>
<accession>A0A414D3D7</accession>
<evidence type="ECO:0000313" key="2">
    <source>
        <dbReference type="EMBL" id="RHD02876.1"/>
    </source>
</evidence>
<dbReference type="EMBL" id="QSIR01000030">
    <property type="protein sequence ID" value="RHD02876.1"/>
    <property type="molecule type" value="Genomic_DNA"/>
</dbReference>
<protein>
    <submittedName>
        <fullName evidence="2">XRE family transcriptional regulator</fullName>
    </submittedName>
</protein>
<proteinExistence type="predicted"/>
<dbReference type="GO" id="GO:0003677">
    <property type="term" value="F:DNA binding"/>
    <property type="evidence" value="ECO:0007669"/>
    <property type="project" value="InterPro"/>
</dbReference>
<dbReference type="Proteomes" id="UP000284472">
    <property type="component" value="Unassembled WGS sequence"/>
</dbReference>
<dbReference type="PROSITE" id="PS50943">
    <property type="entry name" value="HTH_CROC1"/>
    <property type="match status" value="1"/>
</dbReference>